<dbReference type="InterPro" id="IPR002109">
    <property type="entry name" value="Glutaredoxin"/>
</dbReference>
<dbReference type="SUPFAM" id="SSF52833">
    <property type="entry name" value="Thioredoxin-like"/>
    <property type="match status" value="1"/>
</dbReference>
<dbReference type="CDD" id="cd02976">
    <property type="entry name" value="NrdH"/>
    <property type="match status" value="1"/>
</dbReference>
<dbReference type="Pfam" id="PF00462">
    <property type="entry name" value="Glutaredoxin"/>
    <property type="match status" value="1"/>
</dbReference>
<dbReference type="InterPro" id="IPR036249">
    <property type="entry name" value="Thioredoxin-like_sf"/>
</dbReference>
<dbReference type="EMBL" id="BSVA01000001">
    <property type="protein sequence ID" value="GMA92353.1"/>
    <property type="molecule type" value="Genomic_DNA"/>
</dbReference>
<reference evidence="3" key="1">
    <citation type="journal article" date="2019" name="Int. J. Syst. Evol. Microbiol.">
        <title>The Global Catalogue of Microorganisms (GCM) 10K type strain sequencing project: providing services to taxonomists for standard genome sequencing and annotation.</title>
        <authorList>
            <consortium name="The Broad Institute Genomics Platform"/>
            <consortium name="The Broad Institute Genome Sequencing Center for Infectious Disease"/>
            <person name="Wu L."/>
            <person name="Ma J."/>
        </authorList>
    </citation>
    <scope>NUCLEOTIDE SEQUENCE [LARGE SCALE GENOMIC DNA]</scope>
    <source>
        <strain evidence="3">NBRC 108755</strain>
    </source>
</reference>
<accession>A0ABQ6JVL5</accession>
<dbReference type="PROSITE" id="PS51354">
    <property type="entry name" value="GLUTAREDOXIN_2"/>
    <property type="match status" value="1"/>
</dbReference>
<name>A0ABQ6JVL5_9MICO</name>
<protein>
    <recommendedName>
        <fullName evidence="1">Glutaredoxin domain-containing protein</fullName>
    </recommendedName>
</protein>
<sequence>MHPCMYLDTFPRLGGMHPLGVDPAASTARAYAGKMPVTSLTMYGADWCHDCRRTKAQLDGLGVEYMYIDVEADAEAAEKARGISGRTNIPVVVYPDGTHQVEPTNPAVEAKLRELSLL</sequence>
<proteinExistence type="predicted"/>
<keyword evidence="3" id="KW-1185">Reference proteome</keyword>
<comment type="caution">
    <text evidence="2">The sequence shown here is derived from an EMBL/GenBank/DDBJ whole genome shotgun (WGS) entry which is preliminary data.</text>
</comment>
<dbReference type="Proteomes" id="UP001157069">
    <property type="component" value="Unassembled WGS sequence"/>
</dbReference>
<evidence type="ECO:0000259" key="1">
    <source>
        <dbReference type="Pfam" id="PF00462"/>
    </source>
</evidence>
<evidence type="ECO:0000313" key="2">
    <source>
        <dbReference type="EMBL" id="GMA92353.1"/>
    </source>
</evidence>
<dbReference type="Gene3D" id="3.40.30.10">
    <property type="entry name" value="Glutaredoxin"/>
    <property type="match status" value="1"/>
</dbReference>
<organism evidence="2 3">
    <name type="scientific">Homoserinibacter gongjuensis</name>
    <dbReference type="NCBI Taxonomy" id="1162968"/>
    <lineage>
        <taxon>Bacteria</taxon>
        <taxon>Bacillati</taxon>
        <taxon>Actinomycetota</taxon>
        <taxon>Actinomycetes</taxon>
        <taxon>Micrococcales</taxon>
        <taxon>Microbacteriaceae</taxon>
        <taxon>Homoserinibacter</taxon>
    </lineage>
</organism>
<gene>
    <name evidence="2" type="ORF">GCM10025869_28820</name>
</gene>
<evidence type="ECO:0000313" key="3">
    <source>
        <dbReference type="Proteomes" id="UP001157069"/>
    </source>
</evidence>
<feature type="domain" description="Glutaredoxin" evidence="1">
    <location>
        <begin position="41"/>
        <end position="99"/>
    </location>
</feature>